<proteinExistence type="predicted"/>
<protein>
    <submittedName>
        <fullName evidence="1">Uncharacterized protein</fullName>
    </submittedName>
</protein>
<dbReference type="Proteomes" id="UP001482620">
    <property type="component" value="Unassembled WGS sequence"/>
</dbReference>
<organism evidence="1 2">
    <name type="scientific">Ilyodon furcidens</name>
    <name type="common">goldbreast splitfin</name>
    <dbReference type="NCBI Taxonomy" id="33524"/>
    <lineage>
        <taxon>Eukaryota</taxon>
        <taxon>Metazoa</taxon>
        <taxon>Chordata</taxon>
        <taxon>Craniata</taxon>
        <taxon>Vertebrata</taxon>
        <taxon>Euteleostomi</taxon>
        <taxon>Actinopterygii</taxon>
        <taxon>Neopterygii</taxon>
        <taxon>Teleostei</taxon>
        <taxon>Neoteleostei</taxon>
        <taxon>Acanthomorphata</taxon>
        <taxon>Ovalentaria</taxon>
        <taxon>Atherinomorphae</taxon>
        <taxon>Cyprinodontiformes</taxon>
        <taxon>Goodeidae</taxon>
        <taxon>Ilyodon</taxon>
    </lineage>
</organism>
<evidence type="ECO:0000313" key="2">
    <source>
        <dbReference type="Proteomes" id="UP001482620"/>
    </source>
</evidence>
<evidence type="ECO:0000313" key="1">
    <source>
        <dbReference type="EMBL" id="MEQ2230986.1"/>
    </source>
</evidence>
<comment type="caution">
    <text evidence="1">The sequence shown here is derived from an EMBL/GenBank/DDBJ whole genome shotgun (WGS) entry which is preliminary data.</text>
</comment>
<gene>
    <name evidence="1" type="ORF">ILYODFUR_034779</name>
</gene>
<accession>A0ABV0TDY0</accession>
<name>A0ABV0TDY0_9TELE</name>
<reference evidence="1 2" key="1">
    <citation type="submission" date="2021-06" db="EMBL/GenBank/DDBJ databases">
        <authorList>
            <person name="Palmer J.M."/>
        </authorList>
    </citation>
    <scope>NUCLEOTIDE SEQUENCE [LARGE SCALE GENOMIC DNA]</scope>
    <source>
        <strain evidence="2">if_2019</strain>
        <tissue evidence="1">Muscle</tissue>
    </source>
</reference>
<keyword evidence="2" id="KW-1185">Reference proteome</keyword>
<dbReference type="EMBL" id="JAHRIQ010029552">
    <property type="protein sequence ID" value="MEQ2230986.1"/>
    <property type="molecule type" value="Genomic_DNA"/>
</dbReference>
<sequence length="76" mass="8889">MMLFKKMDDQSFFKTSFAFTEQDDGNQECKVKCPKCKTMFWLSIELLKVIDKTQCRIKVSITTRKIENQGDKQSGL</sequence>